<feature type="transmembrane region" description="Helical" evidence="1">
    <location>
        <begin position="46"/>
        <end position="64"/>
    </location>
</feature>
<evidence type="ECO:0000256" key="1">
    <source>
        <dbReference type="SAM" id="Phobius"/>
    </source>
</evidence>
<comment type="caution">
    <text evidence="3">The sequence shown here is derived from an EMBL/GenBank/DDBJ whole genome shotgun (WGS) entry which is preliminary data.</text>
</comment>
<dbReference type="OrthoDB" id="9777755at2"/>
<dbReference type="Proteomes" id="UP000435357">
    <property type="component" value="Unassembled WGS sequence"/>
</dbReference>
<accession>A0A6N6M672</accession>
<feature type="domain" description="CAAX prenyl protease 2/Lysostaphin resistance protein A-like" evidence="2">
    <location>
        <begin position="111"/>
        <end position="209"/>
    </location>
</feature>
<keyword evidence="1" id="KW-1133">Transmembrane helix</keyword>
<feature type="transmembrane region" description="Helical" evidence="1">
    <location>
        <begin position="143"/>
        <end position="162"/>
    </location>
</feature>
<feature type="transmembrane region" description="Helical" evidence="1">
    <location>
        <begin position="211"/>
        <end position="234"/>
    </location>
</feature>
<evidence type="ECO:0000313" key="3">
    <source>
        <dbReference type="EMBL" id="KAB1065107.1"/>
    </source>
</evidence>
<feature type="transmembrane region" description="Helical" evidence="1">
    <location>
        <begin position="174"/>
        <end position="191"/>
    </location>
</feature>
<dbReference type="RefSeq" id="WP_151166703.1">
    <property type="nucleotide sequence ID" value="NZ_WACR01000003.1"/>
</dbReference>
<dbReference type="EMBL" id="WACR01000003">
    <property type="protein sequence ID" value="KAB1065107.1"/>
    <property type="molecule type" value="Genomic_DNA"/>
</dbReference>
<feature type="transmembrane region" description="Helical" evidence="1">
    <location>
        <begin position="84"/>
        <end position="103"/>
    </location>
</feature>
<keyword evidence="1" id="KW-0812">Transmembrane</keyword>
<keyword evidence="3" id="KW-0482">Metalloprotease</keyword>
<dbReference type="Pfam" id="PF02517">
    <property type="entry name" value="Rce1-like"/>
    <property type="match status" value="1"/>
</dbReference>
<dbReference type="GO" id="GO:0080120">
    <property type="term" value="P:CAAX-box protein maturation"/>
    <property type="evidence" value="ECO:0007669"/>
    <property type="project" value="UniProtKB-ARBA"/>
</dbReference>
<keyword evidence="1" id="KW-0472">Membrane</keyword>
<keyword evidence="4" id="KW-1185">Reference proteome</keyword>
<gene>
    <name evidence="3" type="ORF">F3059_03920</name>
</gene>
<feature type="transmembrane region" description="Helical" evidence="1">
    <location>
        <begin position="7"/>
        <end position="26"/>
    </location>
</feature>
<proteinExistence type="predicted"/>
<sequence>MGEKKRIAAVILFYSIACAIAWPIFLNMSWFQSWLSPLGIPAVNPYLFIMWGPGVAALLSYTFFRKKIVRHVSLFGKQILRSLLFFLGPWFFFFFLHLAFPFSEQYKPVNFLLIIPISFVFTIGEELGWRGFLQDTLRPVPALWRWLTIGLLWEFWHIRFLWISETISEGMLRTLPLLAGSIALSFLLGYSTERSKSLLVPVTLHIWANNLMQSTHWVTFVTVGLSFILWFYLLKNWHKKLARQLEN</sequence>
<evidence type="ECO:0000313" key="4">
    <source>
        <dbReference type="Proteomes" id="UP000435357"/>
    </source>
</evidence>
<name>A0A6N6M672_9FLAO</name>
<dbReference type="AlphaFoldDB" id="A0A6N6M672"/>
<dbReference type="GO" id="GO:0006508">
    <property type="term" value="P:proteolysis"/>
    <property type="evidence" value="ECO:0007669"/>
    <property type="project" value="UniProtKB-KW"/>
</dbReference>
<evidence type="ECO:0000259" key="2">
    <source>
        <dbReference type="Pfam" id="PF02517"/>
    </source>
</evidence>
<dbReference type="GO" id="GO:0004175">
    <property type="term" value="F:endopeptidase activity"/>
    <property type="evidence" value="ECO:0007669"/>
    <property type="project" value="UniProtKB-ARBA"/>
</dbReference>
<dbReference type="GO" id="GO:0008237">
    <property type="term" value="F:metallopeptidase activity"/>
    <property type="evidence" value="ECO:0007669"/>
    <property type="project" value="UniProtKB-KW"/>
</dbReference>
<keyword evidence="3" id="KW-0645">Protease</keyword>
<dbReference type="InterPro" id="IPR003675">
    <property type="entry name" value="Rce1/LyrA-like_dom"/>
</dbReference>
<keyword evidence="3" id="KW-0378">Hydrolase</keyword>
<protein>
    <submittedName>
        <fullName evidence="3">CPBP family intramembrane metalloprotease</fullName>
    </submittedName>
</protein>
<organism evidence="3 4">
    <name type="scientific">Salibacter halophilus</name>
    <dbReference type="NCBI Taxonomy" id="1803916"/>
    <lineage>
        <taxon>Bacteria</taxon>
        <taxon>Pseudomonadati</taxon>
        <taxon>Bacteroidota</taxon>
        <taxon>Flavobacteriia</taxon>
        <taxon>Flavobacteriales</taxon>
        <taxon>Salibacteraceae</taxon>
        <taxon>Salibacter</taxon>
    </lineage>
</organism>
<reference evidence="3 4" key="1">
    <citation type="submission" date="2019-09" db="EMBL/GenBank/DDBJ databases">
        <title>Genomes of Cryomorphaceae.</title>
        <authorList>
            <person name="Bowman J.P."/>
        </authorList>
    </citation>
    <scope>NUCLEOTIDE SEQUENCE [LARGE SCALE GENOMIC DNA]</scope>
    <source>
        <strain evidence="3 4">KCTC 52047</strain>
    </source>
</reference>